<feature type="compositionally biased region" description="Polar residues" evidence="3">
    <location>
        <begin position="250"/>
        <end position="271"/>
    </location>
</feature>
<reference evidence="5" key="1">
    <citation type="journal article" date="2023" name="G3 (Bethesda)">
        <title>A reference genome for the long-term kleptoplast-retaining sea slug Elysia crispata morphotype clarki.</title>
        <authorList>
            <person name="Eastman K.E."/>
            <person name="Pendleton A.L."/>
            <person name="Shaikh M.A."/>
            <person name="Suttiyut T."/>
            <person name="Ogas R."/>
            <person name="Tomko P."/>
            <person name="Gavelis G."/>
            <person name="Widhalm J.R."/>
            <person name="Wisecaver J.H."/>
        </authorList>
    </citation>
    <scope>NUCLEOTIDE SEQUENCE</scope>
    <source>
        <strain evidence="5">ECLA1</strain>
    </source>
</reference>
<dbReference type="InterPro" id="IPR012502">
    <property type="entry name" value="WAPL_dom"/>
</dbReference>
<feature type="region of interest" description="Disordered" evidence="3">
    <location>
        <begin position="1083"/>
        <end position="1106"/>
    </location>
</feature>
<evidence type="ECO:0000313" key="6">
    <source>
        <dbReference type="Proteomes" id="UP001283361"/>
    </source>
</evidence>
<feature type="compositionally biased region" description="Polar residues" evidence="3">
    <location>
        <begin position="580"/>
        <end position="598"/>
    </location>
</feature>
<feature type="compositionally biased region" description="Basic and acidic residues" evidence="3">
    <location>
        <begin position="1124"/>
        <end position="1143"/>
    </location>
</feature>
<feature type="coiled-coil region" evidence="2">
    <location>
        <begin position="802"/>
        <end position="833"/>
    </location>
</feature>
<comment type="caution">
    <text evidence="5">The sequence shown here is derived from an EMBL/GenBank/DDBJ whole genome shotgun (WGS) entry which is preliminary data.</text>
</comment>
<evidence type="ECO:0000256" key="1">
    <source>
        <dbReference type="ARBA" id="ARBA00006854"/>
    </source>
</evidence>
<name>A0AAE1AKH3_9GAST</name>
<keyword evidence="2" id="KW-0175">Coiled coil</keyword>
<feature type="compositionally biased region" description="Low complexity" evidence="3">
    <location>
        <begin position="554"/>
        <end position="565"/>
    </location>
</feature>
<organism evidence="5 6">
    <name type="scientific">Elysia crispata</name>
    <name type="common">lettuce slug</name>
    <dbReference type="NCBI Taxonomy" id="231223"/>
    <lineage>
        <taxon>Eukaryota</taxon>
        <taxon>Metazoa</taxon>
        <taxon>Spiralia</taxon>
        <taxon>Lophotrochozoa</taxon>
        <taxon>Mollusca</taxon>
        <taxon>Gastropoda</taxon>
        <taxon>Heterobranchia</taxon>
        <taxon>Euthyneura</taxon>
        <taxon>Panpulmonata</taxon>
        <taxon>Sacoglossa</taxon>
        <taxon>Placobranchoidea</taxon>
        <taxon>Plakobranchidae</taxon>
        <taxon>Elysia</taxon>
    </lineage>
</organism>
<feature type="region of interest" description="Disordered" evidence="3">
    <location>
        <begin position="308"/>
        <end position="500"/>
    </location>
</feature>
<dbReference type="PROSITE" id="PS51271">
    <property type="entry name" value="WAPL"/>
    <property type="match status" value="1"/>
</dbReference>
<evidence type="ECO:0000259" key="4">
    <source>
        <dbReference type="PROSITE" id="PS51271"/>
    </source>
</evidence>
<dbReference type="PANTHER" id="PTHR22100">
    <property type="entry name" value="WINGS APART-LIKE PROTEIN HOMOLOG"/>
    <property type="match status" value="1"/>
</dbReference>
<evidence type="ECO:0000256" key="2">
    <source>
        <dbReference type="SAM" id="Coils"/>
    </source>
</evidence>
<feature type="region of interest" description="Disordered" evidence="3">
    <location>
        <begin position="1"/>
        <end position="36"/>
    </location>
</feature>
<feature type="compositionally biased region" description="Polar residues" evidence="3">
    <location>
        <begin position="14"/>
        <end position="24"/>
    </location>
</feature>
<feature type="compositionally biased region" description="Low complexity" evidence="3">
    <location>
        <begin position="373"/>
        <end position="415"/>
    </location>
</feature>
<dbReference type="Pfam" id="PF07814">
    <property type="entry name" value="WAPL"/>
    <property type="match status" value="1"/>
</dbReference>
<feature type="compositionally biased region" description="Polar residues" evidence="3">
    <location>
        <begin position="116"/>
        <end position="138"/>
    </location>
</feature>
<gene>
    <name evidence="5" type="ORF">RRG08_001581</name>
</gene>
<feature type="compositionally biased region" description="Basic and acidic residues" evidence="3">
    <location>
        <begin position="58"/>
        <end position="97"/>
    </location>
</feature>
<proteinExistence type="inferred from homology"/>
<feature type="region of interest" description="Disordered" evidence="3">
    <location>
        <begin position="1124"/>
        <end position="1150"/>
    </location>
</feature>
<feature type="compositionally biased region" description="Low complexity" evidence="3">
    <location>
        <begin position="336"/>
        <end position="348"/>
    </location>
</feature>
<protein>
    <recommendedName>
        <fullName evidence="4">WAPL domain-containing protein</fullName>
    </recommendedName>
</protein>
<dbReference type="EMBL" id="JAWDGP010001678">
    <property type="protein sequence ID" value="KAK3789190.1"/>
    <property type="molecule type" value="Genomic_DNA"/>
</dbReference>
<feature type="region of interest" description="Disordered" evidence="3">
    <location>
        <begin position="529"/>
        <end position="610"/>
    </location>
</feature>
<feature type="compositionally biased region" description="Basic residues" evidence="3">
    <location>
        <begin position="220"/>
        <end position="232"/>
    </location>
</feature>
<dbReference type="PANTHER" id="PTHR22100:SF13">
    <property type="entry name" value="WINGS APART-LIKE PROTEIN HOMOLOG"/>
    <property type="match status" value="1"/>
</dbReference>
<feature type="compositionally biased region" description="Polar residues" evidence="3">
    <location>
        <begin position="311"/>
        <end position="333"/>
    </location>
</feature>
<feature type="compositionally biased region" description="Polar residues" evidence="3">
    <location>
        <begin position="536"/>
        <end position="547"/>
    </location>
</feature>
<sequence>MNEDEIAAPRFTGRTYSRTRQSAANRGFDEAAGSKPVSVKAAMSLSKWGNTKIVPYREGSDGPTEVKRVKLESKGEDPFSFDTEDKRKSSPTKKEIVEPQQPESRYFTTKLPASRINVNESGGKDPQQQPAIKTYSRTTPKKPVMMEQLSERKPQLSPSGKGVLMRSLKPESKEFIRGSKEDDSDDEIFPVQFRREPLKTYSGDVVTPVDKPDSPPPRKSGYKRKGGPRGRKPLTVSDPGLIEEYKRNYAAQQLKSKPDTSTGGLNNSTVVSKKEVANSDQGTTVVVVCKPKAQIEKTEVAAKYFAKTVKPKQTLTQVASDTPSLQTGYSAESRNGESTSESTPTSGELAAPTRSSARLRSAGTPATTPEGISSPASAASGNSLSSVSTRVTRGRSSGFDSHSSDGNSQGDGSSGRSKRYRIFKSRTQQIEDNLKPPVFGGEEENEESPLPMSQQEPEPQCADPSEVAQPLVEMDVASESFGAPSLTPEPSSQCSGGSEVVAELELDPSCIKEINPSAARELLAARLRNMEKNNDSDSNGEQDNMSECSEGMVPSQESPSSSQKEGSAEAPRRFFKTKKSLSGSSDLQRKIFTNSPQKSPAKATYNARSWCSDQEMDSEKIEVSGRNRSGNGQEDIILMKDTEKGPKLKREVHWPERKFDEAYTSLKVNKSHKELYTVVHNVKQTHEVQELGETQDFIDDVNYLLESLRDTNSTSIRCLSCLKLAGKCISPAFRMHMRAHGTVTKIFSLLHDACSDPCLALSTSTIMFMLSRDRLNMDLDQESLELMLRLNEADAADRSCLSAAKLRDLEKTKQRVQELLAELQQELHAREIDLGFVSTGNLAMESLLSLTSRRAGEWFKEELRAVGGLDHIVDSVRSCEKSLPSDLTQDIQSSLPILRKLDRCLRVLENISFQNADNQSYLISYKKAALLKSCSRSLSLCQACMPSHKVLEDVEDNKAVKDLPGYTVLTCLLATLRVLLNITHEHKLGELDAKTESTLLETILKCLLSTQWCIPVEQRFDLAVLCLGLLINMVENGESNRNVIMEMVIQVKRGEQVPVKTMKAVHAVVELFVLREATAHEMEEDASVVPLSEESSPNKSGEWKESDSGIQWITNSLQKVKEEVVNKDKTDTKEEEAAPKDGEGNQSILEDDEETFTKALHKAGKHMENSIVASYAGLLLGTIIMDNKNFAAAVKELIPNGDFVPMIKILKKFLNFMSLTTAFGSTDVNGITKVIDVLQAA</sequence>
<feature type="region of interest" description="Disordered" evidence="3">
    <location>
        <begin position="48"/>
        <end position="283"/>
    </location>
</feature>
<dbReference type="AlphaFoldDB" id="A0AAE1AKH3"/>
<dbReference type="InterPro" id="IPR022771">
    <property type="entry name" value="WAPL_C"/>
</dbReference>
<feature type="compositionally biased region" description="Polar residues" evidence="3">
    <location>
        <begin position="353"/>
        <end position="371"/>
    </location>
</feature>
<feature type="domain" description="WAPL" evidence="4">
    <location>
        <begin position="669"/>
        <end position="1220"/>
    </location>
</feature>
<feature type="compositionally biased region" description="Basic and acidic residues" evidence="3">
    <location>
        <begin position="168"/>
        <end position="181"/>
    </location>
</feature>
<keyword evidence="6" id="KW-1185">Reference proteome</keyword>
<dbReference type="Gene3D" id="1.25.10.10">
    <property type="entry name" value="Leucine-rich Repeat Variant"/>
    <property type="match status" value="1"/>
</dbReference>
<evidence type="ECO:0000256" key="3">
    <source>
        <dbReference type="SAM" id="MobiDB-lite"/>
    </source>
</evidence>
<accession>A0AAE1AKH3</accession>
<evidence type="ECO:0000313" key="5">
    <source>
        <dbReference type="EMBL" id="KAK3789190.1"/>
    </source>
</evidence>
<dbReference type="InterPro" id="IPR011989">
    <property type="entry name" value="ARM-like"/>
</dbReference>
<dbReference type="Proteomes" id="UP001283361">
    <property type="component" value="Unassembled WGS sequence"/>
</dbReference>
<dbReference type="InterPro" id="IPR039874">
    <property type="entry name" value="WAPL"/>
</dbReference>
<comment type="similarity">
    <text evidence="1">Belongs to the WAPL family.</text>
</comment>